<dbReference type="AlphaFoldDB" id="V9Z241"/>
<gene>
    <name evidence="1" type="ORF">pFRL4_372</name>
</gene>
<sequence length="439" mass="47802">MIHTLPLALPSPLVDHHALDLTALYSTGWGLTLFDLAGAANGEVYALYGVGRYTHGVADEEQDPRVANFGYRIITRYSAEGEVLASAQFRTGGAREGGSDVADGGDISLCVLPDGVLAITATPDMTTLVARDLSRVLAVYDSKDGRPFRDFTPQEGDPFAGSISVTPSGRLLCTLAEYGVWRFGSVITNLVGIAEGALTAESKPAIRALASLDPEPAHQSAVDLRPHATYKGDPIGMANRPRPALTELVAAEDRLSKWEQSRLGRPVPLSDDLFVVPFYARTFRGGSRGQPFVFALVNDQGEMTGRLHGLHEWRDSPFTGFCFNLAADPHRGHAFHLNRYGLYAWDRAGALRAKLDSGTKTFKPLTHFTLGSCAPNGDLLLAHTKQHLILRVPAPDDLTDLAATVEEALRAYARQRTALKKQWGPVNWHWQHSAPLHRI</sequence>
<reference evidence="1" key="1">
    <citation type="submission" date="2013-09" db="EMBL/GenBank/DDBJ databases">
        <title>Complete nucleotide sequence of Streptomyces linear plasmid pFRL4.</title>
        <authorList>
            <person name="Chen Z."/>
            <person name="Fang P."/>
            <person name="Qin Z."/>
        </authorList>
    </citation>
    <scope>NUCLEOTIDE SEQUENCE</scope>
    <source>
        <plasmid evidence="1">pFRL4</plasmid>
    </source>
</reference>
<evidence type="ECO:0000313" key="1">
    <source>
        <dbReference type="EMBL" id="AHE39605.1"/>
    </source>
</evidence>
<accession>V9Z241</accession>
<keyword evidence="1" id="KW-0614">Plasmid</keyword>
<protein>
    <submittedName>
        <fullName evidence="1">Putative LigA</fullName>
    </submittedName>
</protein>
<geneLocation type="plasmid" evidence="1">
    <name>pFRL4</name>
</geneLocation>
<dbReference type="SUPFAM" id="SSF63829">
    <property type="entry name" value="Calcium-dependent phosphotriesterase"/>
    <property type="match status" value="1"/>
</dbReference>
<organism evidence="1">
    <name type="scientific">Streptomyces sp. F2</name>
    <dbReference type="NCBI Taxonomy" id="317660"/>
    <lineage>
        <taxon>Bacteria</taxon>
        <taxon>Bacillati</taxon>
        <taxon>Actinomycetota</taxon>
        <taxon>Actinomycetes</taxon>
        <taxon>Kitasatosporales</taxon>
        <taxon>Streptomycetaceae</taxon>
        <taxon>Streptomyces</taxon>
    </lineage>
</organism>
<dbReference type="EMBL" id="KF602049">
    <property type="protein sequence ID" value="AHE39605.1"/>
    <property type="molecule type" value="Genomic_DNA"/>
</dbReference>
<dbReference type="RefSeq" id="WP_024126841.1">
    <property type="nucleotide sequence ID" value="NC_023284.1"/>
</dbReference>
<name>V9Z241_9ACTN</name>
<proteinExistence type="predicted"/>